<feature type="transmembrane region" description="Helical" evidence="1">
    <location>
        <begin position="35"/>
        <end position="59"/>
    </location>
</feature>
<accession>A0A1G2K5L5</accession>
<evidence type="ECO:0000256" key="1">
    <source>
        <dbReference type="SAM" id="Phobius"/>
    </source>
</evidence>
<sequence>MVRLCSPQEEPGEKHQLESYFNFGGRKFLIMLKSIFRILGLTIVVIILLIGGFIGFYFVKNSINDSGALKPVHEQLTWIENFYTTNARYPNQSEFKSQFPDFKSKRGYTAYGLNNIDGNPAQNFSLSYDLSKERSDAVGTPGRGIFGYEGYYSVGPCPRWNELGLGQPEVITYVYPPGGLIYSDLNVGEIYFAHSEQLNEKIPLLNGLSNPRLFQKASNNKTNNIIVTNGNDVVSYEWAGSELKLKNPKKIGVIPTGCPVSSSR</sequence>
<evidence type="ECO:0000313" key="3">
    <source>
        <dbReference type="Proteomes" id="UP000177392"/>
    </source>
</evidence>
<evidence type="ECO:0000313" key="2">
    <source>
        <dbReference type="EMBL" id="OGZ94734.1"/>
    </source>
</evidence>
<reference evidence="2 3" key="1">
    <citation type="journal article" date="2016" name="Nat. Commun.">
        <title>Thousands of microbial genomes shed light on interconnected biogeochemical processes in an aquifer system.</title>
        <authorList>
            <person name="Anantharaman K."/>
            <person name="Brown C.T."/>
            <person name="Hug L.A."/>
            <person name="Sharon I."/>
            <person name="Castelle C.J."/>
            <person name="Probst A.J."/>
            <person name="Thomas B.C."/>
            <person name="Singh A."/>
            <person name="Wilkins M.J."/>
            <person name="Karaoz U."/>
            <person name="Brodie E.L."/>
            <person name="Williams K.H."/>
            <person name="Hubbard S.S."/>
            <person name="Banfield J.F."/>
        </authorList>
    </citation>
    <scope>NUCLEOTIDE SEQUENCE [LARGE SCALE GENOMIC DNA]</scope>
</reference>
<keyword evidence="1" id="KW-0812">Transmembrane</keyword>
<dbReference type="EMBL" id="MHQB01000004">
    <property type="protein sequence ID" value="OGZ94734.1"/>
    <property type="molecule type" value="Genomic_DNA"/>
</dbReference>
<dbReference type="Proteomes" id="UP000177392">
    <property type="component" value="Unassembled WGS sequence"/>
</dbReference>
<dbReference type="AlphaFoldDB" id="A0A1G2K5L5"/>
<organism evidence="2 3">
    <name type="scientific">Candidatus Sungbacteria bacterium GWC2_49_10</name>
    <dbReference type="NCBI Taxonomy" id="1802263"/>
    <lineage>
        <taxon>Bacteria</taxon>
        <taxon>Candidatus Sungiibacteriota</taxon>
    </lineage>
</organism>
<comment type="caution">
    <text evidence="2">The sequence shown here is derived from an EMBL/GenBank/DDBJ whole genome shotgun (WGS) entry which is preliminary data.</text>
</comment>
<keyword evidence="1" id="KW-0472">Membrane</keyword>
<keyword evidence="1" id="KW-1133">Transmembrane helix</keyword>
<gene>
    <name evidence="2" type="ORF">A2131_01225</name>
</gene>
<proteinExistence type="predicted"/>
<protein>
    <submittedName>
        <fullName evidence="2">Uncharacterized protein</fullName>
    </submittedName>
</protein>
<name>A0A1G2K5L5_9BACT</name>